<feature type="region of interest" description="Disordered" evidence="1">
    <location>
        <begin position="76"/>
        <end position="158"/>
    </location>
</feature>
<feature type="compositionally biased region" description="Basic and acidic residues" evidence="1">
    <location>
        <begin position="144"/>
        <end position="158"/>
    </location>
</feature>
<organism evidence="2 3">
    <name type="scientific">Didymella pomorum</name>
    <dbReference type="NCBI Taxonomy" id="749634"/>
    <lineage>
        <taxon>Eukaryota</taxon>
        <taxon>Fungi</taxon>
        <taxon>Dikarya</taxon>
        <taxon>Ascomycota</taxon>
        <taxon>Pezizomycotina</taxon>
        <taxon>Dothideomycetes</taxon>
        <taxon>Pleosporomycetidae</taxon>
        <taxon>Pleosporales</taxon>
        <taxon>Pleosporineae</taxon>
        <taxon>Didymellaceae</taxon>
        <taxon>Didymella</taxon>
    </lineage>
</organism>
<dbReference type="OrthoDB" id="3938057at2759"/>
<dbReference type="AlphaFoldDB" id="A0A9W9D3U0"/>
<feature type="compositionally biased region" description="Basic residues" evidence="1">
    <location>
        <begin position="107"/>
        <end position="119"/>
    </location>
</feature>
<protein>
    <submittedName>
        <fullName evidence="2">Uncharacterized protein</fullName>
    </submittedName>
</protein>
<dbReference type="EMBL" id="JAPEVA010000087">
    <property type="protein sequence ID" value="KAJ4400547.1"/>
    <property type="molecule type" value="Genomic_DNA"/>
</dbReference>
<proteinExistence type="predicted"/>
<reference evidence="2" key="1">
    <citation type="submission" date="2022-10" db="EMBL/GenBank/DDBJ databases">
        <title>Tapping the CABI collections for fungal endophytes: first genome assemblies for Collariella, Neodidymelliopsis, Ascochyta clinopodiicola, Didymella pomorum, Didymosphaeria variabile, Neocosmospora piperis and Neocucurbitaria cava.</title>
        <authorList>
            <person name="Hill R."/>
        </authorList>
    </citation>
    <scope>NUCLEOTIDE SEQUENCE</scope>
    <source>
        <strain evidence="2">IMI 355091</strain>
    </source>
</reference>
<feature type="compositionally biased region" description="Acidic residues" evidence="1">
    <location>
        <begin position="132"/>
        <end position="143"/>
    </location>
</feature>
<evidence type="ECO:0000313" key="2">
    <source>
        <dbReference type="EMBL" id="KAJ4400547.1"/>
    </source>
</evidence>
<dbReference type="Proteomes" id="UP001140510">
    <property type="component" value="Unassembled WGS sequence"/>
</dbReference>
<gene>
    <name evidence="2" type="ORF">N0V91_008589</name>
</gene>
<keyword evidence="3" id="KW-1185">Reference proteome</keyword>
<comment type="caution">
    <text evidence="2">The sequence shown here is derived from an EMBL/GenBank/DDBJ whole genome shotgun (WGS) entry which is preliminary data.</text>
</comment>
<name>A0A9W9D3U0_9PLEO</name>
<evidence type="ECO:0000313" key="3">
    <source>
        <dbReference type="Proteomes" id="UP001140510"/>
    </source>
</evidence>
<evidence type="ECO:0000256" key="1">
    <source>
        <dbReference type="SAM" id="MobiDB-lite"/>
    </source>
</evidence>
<accession>A0A9W9D3U0</accession>
<sequence length="158" mass="16834">MGKTTDSPAAGSKMISADVVSVLLMALGNTTITKDQLNMMSAIDGTRTASSYEHQLRSIVAKAKELKKRVDDGETFAAVAAPKRGGTATPATPKKRKGDGADDAPTKKLKPAPKSRAKKPQVEAAPTPKPADDDDVNLPDDMADFIKSEKQWEEDQLV</sequence>